<keyword evidence="2" id="KW-0472">Membrane</keyword>
<evidence type="ECO:0000259" key="3">
    <source>
        <dbReference type="PROSITE" id="PS50097"/>
    </source>
</evidence>
<proteinExistence type="inferred from homology"/>
<dbReference type="InterPro" id="IPR011333">
    <property type="entry name" value="SKP1/BTB/POZ_sf"/>
</dbReference>
<dbReference type="CDD" id="cd18186">
    <property type="entry name" value="BTB_POZ_ZBTB_KLHL-like"/>
    <property type="match status" value="1"/>
</dbReference>
<dbReference type="PROSITE" id="PS50097">
    <property type="entry name" value="BTB"/>
    <property type="match status" value="1"/>
</dbReference>
<organism evidence="4">
    <name type="scientific">Hyperionvirus sp</name>
    <dbReference type="NCBI Taxonomy" id="2487770"/>
    <lineage>
        <taxon>Viruses</taxon>
        <taxon>Varidnaviria</taxon>
        <taxon>Bamfordvirae</taxon>
        <taxon>Nucleocytoviricota</taxon>
        <taxon>Megaviricetes</taxon>
        <taxon>Imitervirales</taxon>
        <taxon>Mimiviridae</taxon>
        <taxon>Klosneuvirinae</taxon>
    </lineage>
</organism>
<evidence type="ECO:0000313" key="4">
    <source>
        <dbReference type="EMBL" id="AYV83222.1"/>
    </source>
</evidence>
<accession>A0A3G5A838</accession>
<sequence>MALTIQSDDKTYDDGNELLLDHFRSSLGDTTVVASDGSLIVDSNILSMKSIYFRKMFLHEFAEKKEKRIHMTKYNLVILNAFFSNIYCGTGYYEALYKPDRPNLKEKFELLELFHSHLLDDFFEKMKILIKDDHATHMAEITQLCEIYPTISEDIHNFCVDRIIKLAEMRIGKIFVPCFDDLVPGKSARKFDDTEGYCCKHFKPLTASEISIRYPHLKQSYTKHHFKKDKGIITCIILNNLDKSDPSYDYYFKDNCCEHGIRADTTDFAALFKDIPGAMRDEVIAKLFANKSIS</sequence>
<dbReference type="Pfam" id="PF00651">
    <property type="entry name" value="BTB"/>
    <property type="match status" value="1"/>
</dbReference>
<keyword evidence="2" id="KW-0812">Transmembrane</keyword>
<feature type="domain" description="BTB" evidence="3">
    <location>
        <begin position="28"/>
        <end position="95"/>
    </location>
</feature>
<dbReference type="InterPro" id="IPR000210">
    <property type="entry name" value="BTB/POZ_dom"/>
</dbReference>
<evidence type="ECO:0000256" key="2">
    <source>
        <dbReference type="SAM" id="Phobius"/>
    </source>
</evidence>
<evidence type="ECO:0000256" key="1">
    <source>
        <dbReference type="ARBA" id="ARBA00006497"/>
    </source>
</evidence>
<keyword evidence="2" id="KW-1133">Transmembrane helix</keyword>
<feature type="transmembrane region" description="Helical" evidence="2">
    <location>
        <begin position="74"/>
        <end position="93"/>
    </location>
</feature>
<dbReference type="EMBL" id="MK072387">
    <property type="protein sequence ID" value="AYV83222.1"/>
    <property type="molecule type" value="Genomic_DNA"/>
</dbReference>
<protein>
    <recommendedName>
        <fullName evidence="3">BTB domain-containing protein</fullName>
    </recommendedName>
</protein>
<dbReference type="SUPFAM" id="SSF54695">
    <property type="entry name" value="POZ domain"/>
    <property type="match status" value="1"/>
</dbReference>
<dbReference type="Gene3D" id="3.30.710.10">
    <property type="entry name" value="Potassium Channel Kv1.1, Chain A"/>
    <property type="match status" value="1"/>
</dbReference>
<name>A0A3G5A838_9VIRU</name>
<gene>
    <name evidence="4" type="ORF">Hyperionvirus5_28</name>
</gene>
<comment type="similarity">
    <text evidence="1">Belongs to the mimivirus BTB/WD family.</text>
</comment>
<reference evidence="4" key="1">
    <citation type="submission" date="2018-10" db="EMBL/GenBank/DDBJ databases">
        <title>Hidden diversity of soil giant viruses.</title>
        <authorList>
            <person name="Schulz F."/>
            <person name="Alteio L."/>
            <person name="Goudeau D."/>
            <person name="Ryan E.M."/>
            <person name="Malmstrom R.R."/>
            <person name="Blanchard J."/>
            <person name="Woyke T."/>
        </authorList>
    </citation>
    <scope>NUCLEOTIDE SEQUENCE</scope>
    <source>
        <strain evidence="4">HYV1</strain>
    </source>
</reference>